<reference evidence="6" key="1">
    <citation type="submission" date="2021-07" db="EMBL/GenBank/DDBJ databases">
        <authorList>
            <person name="Catto M.A."/>
            <person name="Jacobson A."/>
            <person name="Kennedy G."/>
            <person name="Labadie P."/>
            <person name="Hunt B.G."/>
            <person name="Srinivasan R."/>
        </authorList>
    </citation>
    <scope>NUCLEOTIDE SEQUENCE</scope>
    <source>
        <strain evidence="6">PL_HMW_Pooled</strain>
        <tissue evidence="6">Head</tissue>
    </source>
</reference>
<reference evidence="6" key="2">
    <citation type="journal article" date="2023" name="BMC Genomics">
        <title>Pest status, molecular evolution, and epigenetic factors derived from the genome assembly of Frankliniella fusca, a thysanopteran phytovirus vector.</title>
        <authorList>
            <person name="Catto M.A."/>
            <person name="Labadie P.E."/>
            <person name="Jacobson A.L."/>
            <person name="Kennedy G.G."/>
            <person name="Srinivasan R."/>
            <person name="Hunt B.G."/>
        </authorList>
    </citation>
    <scope>NUCLEOTIDE SEQUENCE</scope>
    <source>
        <strain evidence="6">PL_HMW_Pooled</strain>
    </source>
</reference>
<dbReference type="EC" id="3.1.3.48" evidence="3"/>
<dbReference type="PANTHER" id="PTHR45682:SF5">
    <property type="entry name" value="DUAL SPECIFICITY PROTEIN PHOSPHATASE"/>
    <property type="match status" value="1"/>
</dbReference>
<comment type="similarity">
    <text evidence="1 3">Belongs to the protein-tyrosine phosphatase family. Non-receptor class dual specificity subfamily.</text>
</comment>
<dbReference type="GO" id="GO:0005737">
    <property type="term" value="C:cytoplasm"/>
    <property type="evidence" value="ECO:0007669"/>
    <property type="project" value="TreeGrafter"/>
</dbReference>
<dbReference type="InterPro" id="IPR000387">
    <property type="entry name" value="Tyr_Pase_dom"/>
</dbReference>
<dbReference type="PRINTS" id="PR01908">
    <property type="entry name" value="ADSPHPHTASE"/>
</dbReference>
<dbReference type="GO" id="GO:0008138">
    <property type="term" value="F:protein tyrosine/serine/threonine phosphatase activity"/>
    <property type="evidence" value="ECO:0007669"/>
    <property type="project" value="UniProtKB-UniRule"/>
</dbReference>
<dbReference type="PANTHER" id="PTHR45682">
    <property type="entry name" value="AGAP008228-PA"/>
    <property type="match status" value="1"/>
</dbReference>
<dbReference type="AlphaFoldDB" id="A0AAE1HX32"/>
<evidence type="ECO:0000313" key="6">
    <source>
        <dbReference type="EMBL" id="KAK3929297.1"/>
    </source>
</evidence>
<evidence type="ECO:0000313" key="7">
    <source>
        <dbReference type="Proteomes" id="UP001219518"/>
    </source>
</evidence>
<dbReference type="InterPro" id="IPR029021">
    <property type="entry name" value="Prot-tyrosine_phosphatase-like"/>
</dbReference>
<dbReference type="GO" id="GO:0043409">
    <property type="term" value="P:negative regulation of MAPK cascade"/>
    <property type="evidence" value="ECO:0007669"/>
    <property type="project" value="TreeGrafter"/>
</dbReference>
<dbReference type="Gene3D" id="3.90.190.10">
    <property type="entry name" value="Protein tyrosine phosphatase superfamily"/>
    <property type="match status" value="1"/>
</dbReference>
<evidence type="ECO:0000256" key="2">
    <source>
        <dbReference type="PIRSR" id="PIRSR620405-1"/>
    </source>
</evidence>
<comment type="function">
    <text evidence="3">Dual specificity phosphatase able to dephosphorylate phosphotyrosine, phosphoserine and phosphothreonine residues, with a preference for phosphotyrosine as a substrate.</text>
</comment>
<dbReference type="Pfam" id="PF00782">
    <property type="entry name" value="DSPc"/>
    <property type="match status" value="1"/>
</dbReference>
<dbReference type="EMBL" id="JAHWGI010001396">
    <property type="protein sequence ID" value="KAK3929297.1"/>
    <property type="molecule type" value="Genomic_DNA"/>
</dbReference>
<name>A0AAE1HX32_9NEOP</name>
<dbReference type="PRINTS" id="PR01909">
    <property type="entry name" value="ADSPHPHTASEA"/>
</dbReference>
<accession>A0AAE1HX32</accession>
<evidence type="ECO:0000256" key="3">
    <source>
        <dbReference type="RuleBase" id="RU366038"/>
    </source>
</evidence>
<proteinExistence type="inferred from homology"/>
<dbReference type="GO" id="GO:0033549">
    <property type="term" value="F:MAP kinase phosphatase activity"/>
    <property type="evidence" value="ECO:0007669"/>
    <property type="project" value="TreeGrafter"/>
</dbReference>
<feature type="active site" description="Phosphocysteine intermediate" evidence="2">
    <location>
        <position position="140"/>
    </location>
</feature>
<feature type="domain" description="Tyrosine-protein phosphatase" evidence="4">
    <location>
        <begin position="46"/>
        <end position="195"/>
    </location>
</feature>
<comment type="catalytic activity">
    <reaction evidence="3">
        <text>O-phospho-L-threonyl-[protein] + H2O = L-threonyl-[protein] + phosphate</text>
        <dbReference type="Rhea" id="RHEA:47004"/>
        <dbReference type="Rhea" id="RHEA-COMP:11060"/>
        <dbReference type="Rhea" id="RHEA-COMP:11605"/>
        <dbReference type="ChEBI" id="CHEBI:15377"/>
        <dbReference type="ChEBI" id="CHEBI:30013"/>
        <dbReference type="ChEBI" id="CHEBI:43474"/>
        <dbReference type="ChEBI" id="CHEBI:61977"/>
        <dbReference type="EC" id="3.1.3.16"/>
    </reaction>
</comment>
<keyword evidence="3" id="KW-0378">Hydrolase</keyword>
<comment type="caution">
    <text evidence="6">The sequence shown here is derived from an EMBL/GenBank/DDBJ whole genome shotgun (WGS) entry which is preliminary data.</text>
</comment>
<dbReference type="PROSITE" id="PS50054">
    <property type="entry name" value="TYR_PHOSPHATASE_DUAL"/>
    <property type="match status" value="1"/>
</dbReference>
<evidence type="ECO:0000256" key="1">
    <source>
        <dbReference type="ARBA" id="ARBA00008601"/>
    </source>
</evidence>
<evidence type="ECO:0000259" key="4">
    <source>
        <dbReference type="PROSITE" id="PS50054"/>
    </source>
</evidence>
<gene>
    <name evidence="6" type="ORF">KUF71_017757</name>
</gene>
<feature type="domain" description="Tyrosine specific protein phosphatases" evidence="5">
    <location>
        <begin position="116"/>
        <end position="174"/>
    </location>
</feature>
<keyword evidence="7" id="KW-1185">Reference proteome</keyword>
<dbReference type="PROSITE" id="PS50056">
    <property type="entry name" value="TYR_PHOSPHATASE_2"/>
    <property type="match status" value="1"/>
</dbReference>
<dbReference type="GO" id="GO:0004725">
    <property type="term" value="F:protein tyrosine phosphatase activity"/>
    <property type="evidence" value="ECO:0007669"/>
    <property type="project" value="UniProtKB-EC"/>
</dbReference>
<keyword evidence="3" id="KW-0904">Protein phosphatase</keyword>
<protein>
    <recommendedName>
        <fullName evidence="3">Dual specificity protein phosphatase</fullName>
        <ecNumber evidence="3">3.1.3.16</ecNumber>
        <ecNumber evidence="3">3.1.3.48</ecNumber>
    </recommendedName>
</protein>
<dbReference type="SMART" id="SM00195">
    <property type="entry name" value="DSPc"/>
    <property type="match status" value="1"/>
</dbReference>
<dbReference type="GO" id="GO:0004722">
    <property type="term" value="F:protein serine/threonine phosphatase activity"/>
    <property type="evidence" value="ECO:0007669"/>
    <property type="project" value="UniProtKB-EC"/>
</dbReference>
<comment type="catalytic activity">
    <reaction evidence="3">
        <text>O-phospho-L-tyrosyl-[protein] + H2O = L-tyrosyl-[protein] + phosphate</text>
        <dbReference type="Rhea" id="RHEA:10684"/>
        <dbReference type="Rhea" id="RHEA-COMP:10136"/>
        <dbReference type="Rhea" id="RHEA-COMP:20101"/>
        <dbReference type="ChEBI" id="CHEBI:15377"/>
        <dbReference type="ChEBI" id="CHEBI:43474"/>
        <dbReference type="ChEBI" id="CHEBI:46858"/>
        <dbReference type="ChEBI" id="CHEBI:61978"/>
        <dbReference type="EC" id="3.1.3.48"/>
    </reaction>
</comment>
<dbReference type="EC" id="3.1.3.16" evidence="3"/>
<dbReference type="InterPro" id="IPR020405">
    <property type="entry name" value="Atypical_DUSP_subfamA"/>
</dbReference>
<dbReference type="SUPFAM" id="SSF52799">
    <property type="entry name" value="(Phosphotyrosine protein) phosphatases II"/>
    <property type="match status" value="1"/>
</dbReference>
<sequence>MSWSREVRAEDLMEVLFTEQPRPAPIQLPGFQNSPHTWNRRRLGLDCDEVYPDIFIGDASTVRDKQYLKEIRVTHVLNCAEGRRAGHLNVNSWYFQDADIKYMGLPLEDIPSANIEDYFQCAAHFIDCALYNGGRVFVNCMMGVSRSATIVMAFLMLRRGMGAVEAVRAVRRRRDVWPNAGFLHKLAALHNRLRLQRLQHQRCTRGSHFYLPLPYASIGAPMAQP</sequence>
<evidence type="ECO:0000259" key="5">
    <source>
        <dbReference type="PROSITE" id="PS50056"/>
    </source>
</evidence>
<organism evidence="6 7">
    <name type="scientific">Frankliniella fusca</name>
    <dbReference type="NCBI Taxonomy" id="407009"/>
    <lineage>
        <taxon>Eukaryota</taxon>
        <taxon>Metazoa</taxon>
        <taxon>Ecdysozoa</taxon>
        <taxon>Arthropoda</taxon>
        <taxon>Hexapoda</taxon>
        <taxon>Insecta</taxon>
        <taxon>Pterygota</taxon>
        <taxon>Neoptera</taxon>
        <taxon>Paraneoptera</taxon>
        <taxon>Thysanoptera</taxon>
        <taxon>Terebrantia</taxon>
        <taxon>Thripoidea</taxon>
        <taxon>Thripidae</taxon>
        <taxon>Frankliniella</taxon>
    </lineage>
</organism>
<comment type="catalytic activity">
    <reaction evidence="3">
        <text>O-phospho-L-seryl-[protein] + H2O = L-seryl-[protein] + phosphate</text>
        <dbReference type="Rhea" id="RHEA:20629"/>
        <dbReference type="Rhea" id="RHEA-COMP:9863"/>
        <dbReference type="Rhea" id="RHEA-COMP:11604"/>
        <dbReference type="ChEBI" id="CHEBI:15377"/>
        <dbReference type="ChEBI" id="CHEBI:29999"/>
        <dbReference type="ChEBI" id="CHEBI:43474"/>
        <dbReference type="ChEBI" id="CHEBI:83421"/>
        <dbReference type="EC" id="3.1.3.16"/>
    </reaction>
</comment>
<dbReference type="InterPro" id="IPR000340">
    <property type="entry name" value="Dual-sp_phosphatase_cat-dom"/>
</dbReference>
<dbReference type="InterPro" id="IPR020422">
    <property type="entry name" value="TYR_PHOSPHATASE_DUAL_dom"/>
</dbReference>
<dbReference type="Proteomes" id="UP001219518">
    <property type="component" value="Unassembled WGS sequence"/>
</dbReference>